<evidence type="ECO:0000259" key="11">
    <source>
        <dbReference type="PROSITE" id="PS50042"/>
    </source>
</evidence>
<dbReference type="RefSeq" id="WP_269421646.1">
    <property type="nucleotide sequence ID" value="NZ_JAPWGY010000001.1"/>
</dbReference>
<dbReference type="InterPro" id="IPR000595">
    <property type="entry name" value="cNMP-bd_dom"/>
</dbReference>
<protein>
    <submittedName>
        <fullName evidence="12">Cation:proton antiporter</fullName>
    </submittedName>
</protein>
<dbReference type="Gene3D" id="6.10.140.1330">
    <property type="match status" value="1"/>
</dbReference>
<dbReference type="Proteomes" id="UP001069802">
    <property type="component" value="Unassembled WGS sequence"/>
</dbReference>
<dbReference type="PROSITE" id="PS00889">
    <property type="entry name" value="CNMP_BINDING_2"/>
    <property type="match status" value="1"/>
</dbReference>
<dbReference type="PROSITE" id="PS50042">
    <property type="entry name" value="CNMP_BINDING_3"/>
    <property type="match status" value="1"/>
</dbReference>
<gene>
    <name evidence="12" type="ORF">O4H49_01545</name>
</gene>
<evidence type="ECO:0000256" key="2">
    <source>
        <dbReference type="ARBA" id="ARBA00022448"/>
    </source>
</evidence>
<feature type="transmembrane region" description="Helical" evidence="10">
    <location>
        <begin position="391"/>
        <end position="414"/>
    </location>
</feature>
<dbReference type="InterPro" id="IPR018488">
    <property type="entry name" value="cNMP-bd_CS"/>
</dbReference>
<accession>A0ABT4LEB9</accession>
<feature type="transmembrane region" description="Helical" evidence="10">
    <location>
        <begin position="252"/>
        <end position="271"/>
    </location>
</feature>
<keyword evidence="6" id="KW-0915">Sodium</keyword>
<feature type="transmembrane region" description="Helical" evidence="10">
    <location>
        <begin position="128"/>
        <end position="149"/>
    </location>
</feature>
<keyword evidence="8 10" id="KW-0472">Membrane</keyword>
<dbReference type="Gene3D" id="2.60.120.10">
    <property type="entry name" value="Jelly Rolls"/>
    <property type="match status" value="1"/>
</dbReference>
<dbReference type="InterPro" id="IPR018490">
    <property type="entry name" value="cNMP-bd_dom_sf"/>
</dbReference>
<name>A0ABT4LEB9_9PROT</name>
<dbReference type="Pfam" id="PF00999">
    <property type="entry name" value="Na_H_Exchanger"/>
    <property type="match status" value="1"/>
</dbReference>
<keyword evidence="4 10" id="KW-0812">Transmembrane</keyword>
<evidence type="ECO:0000256" key="4">
    <source>
        <dbReference type="ARBA" id="ARBA00022692"/>
    </source>
</evidence>
<feature type="transmembrane region" description="Helical" evidence="10">
    <location>
        <begin position="6"/>
        <end position="24"/>
    </location>
</feature>
<evidence type="ECO:0000256" key="7">
    <source>
        <dbReference type="ARBA" id="ARBA00023065"/>
    </source>
</evidence>
<sequence length="849" mass="93134">MPISDIVLTIAALLVVIACSQPLARRSGLPFTVVLAMIGVLLALAAKWLLYTTITDQFNEVASLVIDIPVSSATFLDIMLPILLFQGAVTIDVRRLAKDTAPVILLAVLGVVVALVIIGGAVSFVSSAPLVVCLLFGAIVATTDPSAVIALFRDLGAPARLTRLVEGESLLNDATAIAAFSAFLALTISGGKFDLLNVSSTLSVSLAGGIAVGLIAGRVTVQILAWLRSFRAAQVTITVALPYLIYTLANNYIHISGVVAVVTAGLVLSAFARSRFQSETFRFFQDTLDQLSWWAGSLVFILAALLVPGLLADVQVSDLWITLVAVFAALVARAVILFGVFPILSATRLTQSISTPTKTVIIWGGLRGAVTLALALAVTENPLVDPETKRFIAIQATGFALFTLLIQGTTLTALMRWLGLDQLSPIERAFRSQVLSQSLSTVKSSLRNFAGRYQLDDELVETAMSPYSERLSKVAKDRTFEETISDKERLTLGLVALANQEKSLLFDPRWSAGVPHILIDQYLLAVDAMIDAAREDGRLGYLRAARKPHKHSSAFRILGWCHARMGINRPLAQYLGRRFQLLLINRIMVLELGVFLDTKLKALLGDRPAEILGEILRQRQEEIERHLAGLRLQYPRFARTLDHALLERFAYREEVEQIDNLREAGIISEDLARSLIGEAESIHAVVKPRSQVDFRATTSELLVSFPVFSELSQSELDEITKSLRTRVFADDAFIFRKGDKADGLYFIASGAVEIRIGERVVRLGHGDFFGEMALLAETRRSADIRSISYSHLLLLEANTFHKLVKAHPHWRSRLDEVAKERRAMNEAEKLAKEQELAKLVAIVTKPDNF</sequence>
<dbReference type="SUPFAM" id="SSF51206">
    <property type="entry name" value="cAMP-binding domain-like"/>
    <property type="match status" value="1"/>
</dbReference>
<keyword evidence="3" id="KW-1003">Cell membrane</keyword>
<dbReference type="InterPro" id="IPR006153">
    <property type="entry name" value="Cation/H_exchanger_TM"/>
</dbReference>
<evidence type="ECO:0000313" key="12">
    <source>
        <dbReference type="EMBL" id="MCZ4279441.1"/>
    </source>
</evidence>
<feature type="transmembrane region" description="Helical" evidence="10">
    <location>
        <begin position="103"/>
        <end position="122"/>
    </location>
</feature>
<comment type="caution">
    <text evidence="12">The sequence shown here is derived from an EMBL/GenBank/DDBJ whole genome shotgun (WGS) entry which is preliminary data.</text>
</comment>
<evidence type="ECO:0000313" key="13">
    <source>
        <dbReference type="Proteomes" id="UP001069802"/>
    </source>
</evidence>
<dbReference type="SMART" id="SM00100">
    <property type="entry name" value="cNMP"/>
    <property type="match status" value="1"/>
</dbReference>
<dbReference type="Pfam" id="PF00027">
    <property type="entry name" value="cNMP_binding"/>
    <property type="match status" value="1"/>
</dbReference>
<proteinExistence type="predicted"/>
<feature type="transmembrane region" description="Helical" evidence="10">
    <location>
        <begin position="195"/>
        <end position="217"/>
    </location>
</feature>
<keyword evidence="13" id="KW-1185">Reference proteome</keyword>
<evidence type="ECO:0000256" key="1">
    <source>
        <dbReference type="ARBA" id="ARBA00004651"/>
    </source>
</evidence>
<dbReference type="InterPro" id="IPR014710">
    <property type="entry name" value="RmlC-like_jellyroll"/>
</dbReference>
<evidence type="ECO:0000256" key="3">
    <source>
        <dbReference type="ARBA" id="ARBA00022475"/>
    </source>
</evidence>
<feature type="transmembrane region" description="Helical" evidence="10">
    <location>
        <begin position="170"/>
        <end position="189"/>
    </location>
</feature>
<evidence type="ECO:0000256" key="9">
    <source>
        <dbReference type="ARBA" id="ARBA00023201"/>
    </source>
</evidence>
<feature type="transmembrane region" description="Helical" evidence="10">
    <location>
        <begin position="323"/>
        <end position="347"/>
    </location>
</feature>
<comment type="subcellular location">
    <subcellularLocation>
        <location evidence="1">Cell membrane</location>
        <topology evidence="1">Multi-pass membrane protein</topology>
    </subcellularLocation>
</comment>
<dbReference type="EMBL" id="JAPWGY010000001">
    <property type="protein sequence ID" value="MCZ4279441.1"/>
    <property type="molecule type" value="Genomic_DNA"/>
</dbReference>
<evidence type="ECO:0000256" key="8">
    <source>
        <dbReference type="ARBA" id="ARBA00023136"/>
    </source>
</evidence>
<dbReference type="CDD" id="cd00038">
    <property type="entry name" value="CAP_ED"/>
    <property type="match status" value="1"/>
</dbReference>
<keyword evidence="2" id="KW-0813">Transport</keyword>
<dbReference type="PANTHER" id="PTHR10110:SF86">
    <property type="entry name" value="SODIUM_HYDROGEN EXCHANGER 7"/>
    <property type="match status" value="1"/>
</dbReference>
<feature type="transmembrane region" description="Helical" evidence="10">
    <location>
        <begin position="291"/>
        <end position="311"/>
    </location>
</feature>
<keyword evidence="9" id="KW-0739">Sodium transport</keyword>
<keyword evidence="7" id="KW-0406">Ion transport</keyword>
<dbReference type="PANTHER" id="PTHR10110">
    <property type="entry name" value="SODIUM/HYDROGEN EXCHANGER"/>
    <property type="match status" value="1"/>
</dbReference>
<keyword evidence="5 10" id="KW-1133">Transmembrane helix</keyword>
<reference evidence="12" key="1">
    <citation type="submission" date="2022-12" db="EMBL/GenBank/DDBJ databases">
        <title>Bacterial isolates from different developmental stages of Nematostella vectensis.</title>
        <authorList>
            <person name="Fraune S."/>
        </authorList>
    </citation>
    <scope>NUCLEOTIDE SEQUENCE</scope>
    <source>
        <strain evidence="12">G21630-S1</strain>
    </source>
</reference>
<evidence type="ECO:0000256" key="6">
    <source>
        <dbReference type="ARBA" id="ARBA00023053"/>
    </source>
</evidence>
<evidence type="ECO:0000256" key="5">
    <source>
        <dbReference type="ARBA" id="ARBA00022989"/>
    </source>
</evidence>
<organism evidence="12 13">
    <name type="scientific">Kiloniella laminariae</name>
    <dbReference type="NCBI Taxonomy" id="454162"/>
    <lineage>
        <taxon>Bacteria</taxon>
        <taxon>Pseudomonadati</taxon>
        <taxon>Pseudomonadota</taxon>
        <taxon>Alphaproteobacteria</taxon>
        <taxon>Rhodospirillales</taxon>
        <taxon>Kiloniellaceae</taxon>
        <taxon>Kiloniella</taxon>
    </lineage>
</organism>
<evidence type="ECO:0000256" key="10">
    <source>
        <dbReference type="SAM" id="Phobius"/>
    </source>
</evidence>
<feature type="transmembrane region" description="Helical" evidence="10">
    <location>
        <begin position="31"/>
        <end position="50"/>
    </location>
</feature>
<feature type="domain" description="Cyclic nucleotide-binding" evidence="11">
    <location>
        <begin position="707"/>
        <end position="821"/>
    </location>
</feature>
<dbReference type="InterPro" id="IPR018422">
    <property type="entry name" value="Cation/H_exchanger_CPA1"/>
</dbReference>
<feature type="transmembrane region" description="Helical" evidence="10">
    <location>
        <begin position="359"/>
        <end position="379"/>
    </location>
</feature>